<accession>A0A177MX94</accession>
<dbReference type="AlphaFoldDB" id="A0A177MX94"/>
<dbReference type="GO" id="GO:0046872">
    <property type="term" value="F:metal ion binding"/>
    <property type="evidence" value="ECO:0007669"/>
    <property type="project" value="UniProtKB-KW"/>
</dbReference>
<keyword evidence="1" id="KW-0479">Metal-binding</keyword>
<evidence type="ECO:0000256" key="1">
    <source>
        <dbReference type="ARBA" id="ARBA00022723"/>
    </source>
</evidence>
<comment type="caution">
    <text evidence="6">The sequence shown here is derived from an EMBL/GenBank/DDBJ whole genome shotgun (WGS) entry which is preliminary data.</text>
</comment>
<reference evidence="6 7" key="1">
    <citation type="submission" date="2016-03" db="EMBL/GenBank/DDBJ databases">
        <authorList>
            <person name="Ploux O."/>
        </authorList>
    </citation>
    <scope>NUCLEOTIDE SEQUENCE [LARGE SCALE GENOMIC DNA]</scope>
    <source>
        <strain evidence="6 7">R-45370</strain>
    </source>
</reference>
<dbReference type="PANTHER" id="PTHR42988:SF2">
    <property type="entry name" value="CYCLIC NUCLEOTIDE PHOSPHODIESTERASE CBUA0032-RELATED"/>
    <property type="match status" value="1"/>
</dbReference>
<proteinExistence type="inferred from homology"/>
<keyword evidence="3" id="KW-0408">Iron</keyword>
<dbReference type="PANTHER" id="PTHR42988">
    <property type="entry name" value="PHOSPHOHYDROLASE"/>
    <property type="match status" value="1"/>
</dbReference>
<gene>
    <name evidence="6" type="ORF">A1359_18105</name>
</gene>
<keyword evidence="2" id="KW-0378">Hydrolase</keyword>
<evidence type="ECO:0000313" key="6">
    <source>
        <dbReference type="EMBL" id="OAI09893.1"/>
    </source>
</evidence>
<dbReference type="InterPro" id="IPR026575">
    <property type="entry name" value="GpdQ/CpdA-like"/>
</dbReference>
<dbReference type="Proteomes" id="UP000078476">
    <property type="component" value="Unassembled WGS sequence"/>
</dbReference>
<feature type="domain" description="Calcineurin-like phosphoesterase" evidence="5">
    <location>
        <begin position="4"/>
        <end position="194"/>
    </location>
</feature>
<sequence>MSTIKILQITDLHIKPHHGETMLGIDTEVYFQQTLDYAFNQHGHFDLILLTGDLAQDPCADSYQRIYQYLVRYDTRCLCLPGNHDDFNLMNQYLNKSLISCDKQILLGNWQIITVNSQKPGKPGGEISQAELLFLEQALNSQPDLPALIALHHHCLTTGSKWLDTMQIENSAEFLSLIESFPQVKVVTCGHVHQEFSRYHKHIALFATPASCFQFKPNSLEFSIDNAAPGYRLFNLFDDGRLTTQCHRLPIKLDNLNQNAQEY</sequence>
<name>A0A177MX94_9GAMM</name>
<dbReference type="STRING" id="980561.A1359_18105"/>
<dbReference type="NCBIfam" id="NF008359">
    <property type="entry name" value="PRK11148.1"/>
    <property type="match status" value="1"/>
</dbReference>
<dbReference type="InterPro" id="IPR004843">
    <property type="entry name" value="Calcineurin-like_PHP"/>
</dbReference>
<dbReference type="OrthoDB" id="9784378at2"/>
<keyword evidence="7" id="KW-1185">Reference proteome</keyword>
<comment type="similarity">
    <text evidence="4">Belongs to the cyclic nucleotide phosphodiesterase class-III family.</text>
</comment>
<dbReference type="GO" id="GO:0004112">
    <property type="term" value="F:cyclic-nucleotide phosphodiesterase activity"/>
    <property type="evidence" value="ECO:0007669"/>
    <property type="project" value="InterPro"/>
</dbReference>
<evidence type="ECO:0000256" key="4">
    <source>
        <dbReference type="ARBA" id="ARBA00025742"/>
    </source>
</evidence>
<protein>
    <submittedName>
        <fullName evidence="6">Phosphodiesterase</fullName>
    </submittedName>
</protein>
<dbReference type="InterPro" id="IPR029052">
    <property type="entry name" value="Metallo-depent_PP-like"/>
</dbReference>
<dbReference type="CDD" id="cd07402">
    <property type="entry name" value="MPP_GpdQ"/>
    <property type="match status" value="1"/>
</dbReference>
<dbReference type="Pfam" id="PF00149">
    <property type="entry name" value="Metallophos"/>
    <property type="match status" value="1"/>
</dbReference>
<evidence type="ECO:0000259" key="5">
    <source>
        <dbReference type="Pfam" id="PF00149"/>
    </source>
</evidence>
<evidence type="ECO:0000256" key="2">
    <source>
        <dbReference type="ARBA" id="ARBA00022801"/>
    </source>
</evidence>
<evidence type="ECO:0000256" key="3">
    <source>
        <dbReference type="ARBA" id="ARBA00023004"/>
    </source>
</evidence>
<dbReference type="Gene3D" id="3.60.21.10">
    <property type="match status" value="1"/>
</dbReference>
<dbReference type="EMBL" id="LUUI01000163">
    <property type="protein sequence ID" value="OAI09893.1"/>
    <property type="molecule type" value="Genomic_DNA"/>
</dbReference>
<dbReference type="RefSeq" id="WP_066988032.1">
    <property type="nucleotide sequence ID" value="NZ_LUUI01000163.1"/>
</dbReference>
<organism evidence="6 7">
    <name type="scientific">Methylomonas lenta</name>
    <dbReference type="NCBI Taxonomy" id="980561"/>
    <lineage>
        <taxon>Bacteria</taxon>
        <taxon>Pseudomonadati</taxon>
        <taxon>Pseudomonadota</taxon>
        <taxon>Gammaproteobacteria</taxon>
        <taxon>Methylococcales</taxon>
        <taxon>Methylococcaceae</taxon>
        <taxon>Methylomonas</taxon>
    </lineage>
</organism>
<dbReference type="InterPro" id="IPR050884">
    <property type="entry name" value="CNP_phosphodiesterase-III"/>
</dbReference>
<evidence type="ECO:0000313" key="7">
    <source>
        <dbReference type="Proteomes" id="UP000078476"/>
    </source>
</evidence>
<dbReference type="SUPFAM" id="SSF56300">
    <property type="entry name" value="Metallo-dependent phosphatases"/>
    <property type="match status" value="1"/>
</dbReference>